<evidence type="ECO:0000313" key="2">
    <source>
        <dbReference type="EMBL" id="QNT70692.1"/>
    </source>
</evidence>
<dbReference type="RefSeq" id="WP_190261166.1">
    <property type="nucleotide sequence ID" value="NZ_CP053923.1"/>
</dbReference>
<dbReference type="KEGG" id="dvn:HQ394_16885"/>
<feature type="chain" id="PRO_5028820404" evidence="1">
    <location>
        <begin position="23"/>
        <end position="230"/>
    </location>
</feature>
<name>A0A7H1N4Q6_9PROT</name>
<protein>
    <submittedName>
        <fullName evidence="2">DUF3313 domain-containing protein</fullName>
    </submittedName>
</protein>
<accession>A0A7H1N4Q6</accession>
<sequence length="230" mass="24564">MFVKVGRFAVAVCLVTLAAACAPTKQITDVKPVAGFLPDPSLLQKGKEDQPALVYLNSGANWPTYTKIQLEPVTLWTGTNSKLNDVPPEKRQAFANALFGELYNAASQRCQMVTTPSPGTLTVRFALVEAEASEPALNTISTYVPQARILSTLGGYAFNSGAGVFTGSATIEAYATDATTGQLVWQAVDKRAGANAPGSDTFNSWADVDYAFKAWAKQFGERMKQLGVCP</sequence>
<proteinExistence type="predicted"/>
<reference evidence="2 3" key="1">
    <citation type="submission" date="2020-05" db="EMBL/GenBank/DDBJ databases">
        <title>Complete closed genome sequence of Defluviicoccus vanus.</title>
        <authorList>
            <person name="Bessarab I."/>
            <person name="Arumugam K."/>
            <person name="Maszenan A.M."/>
            <person name="Seviour R.J."/>
            <person name="Williams R.B."/>
        </authorList>
    </citation>
    <scope>NUCLEOTIDE SEQUENCE [LARGE SCALE GENOMIC DNA]</scope>
    <source>
        <strain evidence="2 3">Ben 114</strain>
    </source>
</reference>
<dbReference type="AlphaFoldDB" id="A0A7H1N4Q6"/>
<evidence type="ECO:0000256" key="1">
    <source>
        <dbReference type="SAM" id="SignalP"/>
    </source>
</evidence>
<organism evidence="2 3">
    <name type="scientific">Defluviicoccus vanus</name>
    <dbReference type="NCBI Taxonomy" id="111831"/>
    <lineage>
        <taxon>Bacteria</taxon>
        <taxon>Pseudomonadati</taxon>
        <taxon>Pseudomonadota</taxon>
        <taxon>Alphaproteobacteria</taxon>
        <taxon>Rhodospirillales</taxon>
        <taxon>Rhodospirillaceae</taxon>
        <taxon>Defluviicoccus</taxon>
    </lineage>
</organism>
<dbReference type="EMBL" id="CP053923">
    <property type="protein sequence ID" value="QNT70692.1"/>
    <property type="molecule type" value="Genomic_DNA"/>
</dbReference>
<keyword evidence="1" id="KW-0732">Signal</keyword>
<gene>
    <name evidence="2" type="ORF">HQ394_16885</name>
</gene>
<evidence type="ECO:0000313" key="3">
    <source>
        <dbReference type="Proteomes" id="UP000516369"/>
    </source>
</evidence>
<dbReference type="Proteomes" id="UP000516369">
    <property type="component" value="Chromosome"/>
</dbReference>
<keyword evidence="3" id="KW-1185">Reference proteome</keyword>
<dbReference type="InterPro" id="IPR021747">
    <property type="entry name" value="DUF3313"/>
</dbReference>
<feature type="signal peptide" evidence="1">
    <location>
        <begin position="1"/>
        <end position="22"/>
    </location>
</feature>
<dbReference type="PROSITE" id="PS51257">
    <property type="entry name" value="PROKAR_LIPOPROTEIN"/>
    <property type="match status" value="1"/>
</dbReference>
<dbReference type="Pfam" id="PF11769">
    <property type="entry name" value="DUF3313"/>
    <property type="match status" value="1"/>
</dbReference>